<organism evidence="1 2">
    <name type="scientific">Arsenophonus nasoniae</name>
    <name type="common">son-killer infecting Nasonia vitripennis</name>
    <dbReference type="NCBI Taxonomy" id="638"/>
    <lineage>
        <taxon>Bacteria</taxon>
        <taxon>Pseudomonadati</taxon>
        <taxon>Pseudomonadota</taxon>
        <taxon>Gammaproteobacteria</taxon>
        <taxon>Enterobacterales</taxon>
        <taxon>Morganellaceae</taxon>
        <taxon>Arsenophonus</taxon>
    </lineage>
</organism>
<gene>
    <name evidence="1" type="ORF">QE210_15750</name>
</gene>
<name>A0AA95KD49_9GAMM</name>
<reference evidence="1" key="1">
    <citation type="submission" date="2023-04" db="EMBL/GenBank/DDBJ databases">
        <title>Genome dynamics across the evolutionary transition to endosymbiosis.</title>
        <authorList>
            <person name="Siozios S."/>
            <person name="Nadal-Jimenez P."/>
            <person name="Azagi T."/>
            <person name="Sprong H."/>
            <person name="Frost C.L."/>
            <person name="Parratt S.R."/>
            <person name="Taylor G."/>
            <person name="Brettell L."/>
            <person name="Lew K.C."/>
            <person name="Croft L."/>
            <person name="King K.C."/>
            <person name="Brockhurst M.A."/>
            <person name="Hypsa V."/>
            <person name="Novakova E."/>
            <person name="Darby A.C."/>
            <person name="Hurst G.D.D."/>
        </authorList>
    </citation>
    <scope>NUCLEOTIDE SEQUENCE</scope>
    <source>
        <strain evidence="1">APv</strain>
    </source>
</reference>
<evidence type="ECO:0000313" key="2">
    <source>
        <dbReference type="Proteomes" id="UP001177595"/>
    </source>
</evidence>
<evidence type="ECO:0000313" key="1">
    <source>
        <dbReference type="EMBL" id="WGM01253.1"/>
    </source>
</evidence>
<dbReference type="RefSeq" id="WP_280624791.1">
    <property type="nucleotide sequence ID" value="NZ_CP123504.1"/>
</dbReference>
<protein>
    <submittedName>
        <fullName evidence="1">Uncharacterized protein</fullName>
    </submittedName>
</protein>
<dbReference type="AlphaFoldDB" id="A0AA95KD49"/>
<dbReference type="Proteomes" id="UP001177595">
    <property type="component" value="Chromosome"/>
</dbReference>
<dbReference type="EMBL" id="CP123504">
    <property type="protein sequence ID" value="WGM01253.1"/>
    <property type="molecule type" value="Genomic_DNA"/>
</dbReference>
<proteinExistence type="predicted"/>
<sequence length="84" mass="9274">MTPDRITLINHAILIAIFTAQGGKTIGKYFFARHAVATDPTTIVLREHLADIFYLTAAIVNYQYAGLPVCPTGTFKRATVIHIE</sequence>
<accession>A0AA95KD49</accession>